<dbReference type="Gene3D" id="2.60.40.4140">
    <property type="match status" value="1"/>
</dbReference>
<reference evidence="4 5" key="2">
    <citation type="submission" date="2020-08" db="EMBL/GenBank/DDBJ databases">
        <authorList>
            <person name="Ueki A."/>
            <person name="Tonouchi A."/>
        </authorList>
    </citation>
    <scope>NUCLEOTIDE SEQUENCE [LARGE SCALE GENOMIC DNA]</scope>
    <source>
        <strain evidence="4 5">CTTW</strain>
    </source>
</reference>
<dbReference type="InterPro" id="IPR016195">
    <property type="entry name" value="Pol/histidinol_Pase-like"/>
</dbReference>
<organism evidence="4 5">
    <name type="scientific">Anaerocolumna chitinilytica</name>
    <dbReference type="NCBI Taxonomy" id="1727145"/>
    <lineage>
        <taxon>Bacteria</taxon>
        <taxon>Bacillati</taxon>
        <taxon>Bacillota</taxon>
        <taxon>Clostridia</taxon>
        <taxon>Lachnospirales</taxon>
        <taxon>Lachnospiraceae</taxon>
        <taxon>Anaerocolumna</taxon>
    </lineage>
</organism>
<evidence type="ECO:0000256" key="2">
    <source>
        <dbReference type="SAM" id="SignalP"/>
    </source>
</evidence>
<dbReference type="InterPro" id="IPR013783">
    <property type="entry name" value="Ig-like_fold"/>
</dbReference>
<dbReference type="InterPro" id="IPR008964">
    <property type="entry name" value="Invasin/intimin_cell_adhesion"/>
</dbReference>
<proteinExistence type="predicted"/>
<keyword evidence="2" id="KW-0732">Signal</keyword>
<dbReference type="KEGG" id="acht:bsdcttw_09660"/>
<feature type="chain" id="PRO_5038734782" description="GH29D-like beta-sandwich domain-containing protein" evidence="2">
    <location>
        <begin position="24"/>
        <end position="2017"/>
    </location>
</feature>
<dbReference type="Proteomes" id="UP000515703">
    <property type="component" value="Chromosome"/>
</dbReference>
<keyword evidence="5" id="KW-1185">Reference proteome</keyword>
<dbReference type="Gene3D" id="2.60.40.10">
    <property type="entry name" value="Immunoglobulins"/>
    <property type="match status" value="1"/>
</dbReference>
<dbReference type="EMBL" id="AP023368">
    <property type="protein sequence ID" value="BCJ97925.1"/>
    <property type="molecule type" value="Genomic_DNA"/>
</dbReference>
<accession>A0A7I8DLK6</accession>
<gene>
    <name evidence="4" type="ORF">bsdcttw_09660</name>
</gene>
<evidence type="ECO:0000259" key="3">
    <source>
        <dbReference type="Pfam" id="PF13290"/>
    </source>
</evidence>
<protein>
    <recommendedName>
        <fullName evidence="3">GH29D-like beta-sandwich domain-containing protein</fullName>
    </recommendedName>
</protein>
<feature type="signal peptide" evidence="2">
    <location>
        <begin position="1"/>
        <end position="23"/>
    </location>
</feature>
<evidence type="ECO:0000313" key="5">
    <source>
        <dbReference type="Proteomes" id="UP000515703"/>
    </source>
</evidence>
<evidence type="ECO:0000313" key="4">
    <source>
        <dbReference type="EMBL" id="BCJ97925.1"/>
    </source>
</evidence>
<name>A0A7I8DLK6_9FIRM</name>
<evidence type="ECO:0000256" key="1">
    <source>
        <dbReference type="SAM" id="MobiDB-lite"/>
    </source>
</evidence>
<feature type="region of interest" description="Disordered" evidence="1">
    <location>
        <begin position="1672"/>
        <end position="1694"/>
    </location>
</feature>
<dbReference type="Gene3D" id="2.60.40.1080">
    <property type="match status" value="1"/>
</dbReference>
<dbReference type="Gene3D" id="3.20.20.140">
    <property type="entry name" value="Metal-dependent hydrolases"/>
    <property type="match status" value="1"/>
</dbReference>
<sequence length="2017" mass="216283">MKKKLKRYLAVLLSIIMVFSVGPVNVKVAAATGTFIKVNSESELTSGKYIMIAGTEYAASIYDGTKTLKWTSVKNDTGTLTNPESSTIWDLSVSSNSVVLTDPNGVAIVAGSNAIAKGSSPWVESFIDGTFTFSQNISGVNNYLAYNTTIQGGGFRAYKDTTVNSGSNYYIKFTLYKLDESIPSGPAKAAPPQASPASGTVVSGTAITLASAVSGAAIQYTTVSSSDTWTDYTSPIPITQDTTIYAKTLGDSSGADAYTESDVVEYHYTIAKEPDTEPTLKDPITTMPDGAVSIKDVLANTTATDTNSAQNFTTVGQLVYQYGSKGSIDSAILEDVIDGQIYALQVYQVGGLSYNTGDIIKISGKVYKRYGVVQLTSPAAEVITKAADASTVIQPQKFESFDGVKAAKDYLLSEYIYIKDVTLGTYSTSNTILTDKNGVTMTLYQGAPYPTGVEAGEKVDLYAVLSAYNTSEQLRTGTSADYVVTNDTKAPVLTLPVFENAAIGKDYKISVTITDNVGVSKATLTYTINGTSKELELQQNTSDKTKWEATIPGEVLTSDVANFTISIKAIDQTGNSVTSDAKQILISDEPQVAAVTPLRGAKTGDDKKPLISVTATNLGTNPNAKLTLKAGEKGILDAVPMGYKEGVFSYTPAVDLADGHYTASVIITREDGKYITYEWSFTVGTPKYSLYFGQLHSHTTYSDGSGSLDDALAYVNSISKSDNVDFVAVTDHSNYFDTPAAANPETSLYDKSLMTPESQKIWKEYKSKVDAYNASSTNRGVIALAGFEMTWSGGPGHINTWNTDGIVSRNNTTLNNKSNDAGLKAYYTLLSKPEGAATVSQFNHPGKTFGTFSDFAYWDPTIDSRITLVEVGNGEGAIGSGGYFPSYNYYTMALDKGWHVAPTNNQDNHKGKWGNANDARDVIITDDFTEQGIYNALKERRVYASEDNNLEITYTLNDELMGTIIKDVPDSLNLQVMLSDPGAKDKDGNIVEDNIQKAEVVANSGRVVYTWDVNAQSKELSVTLKPDYSYYYIRITEKDGDLAVTAPVWVGNTKLLGISNVESSTSTPVTGEKLTVKTTLFNSESSDAAVKSLTYKLDGTVIGQVTNAGSVAKGTSTVLNYDFTPSVAKVQTITAEAVLTIDGKDYSFTKDLTLDVADVNKLVYIGIDGSHHNEYVAGNYKDSMGNFSSLAAKSNVRCVILNTSEDLINAAKNESGKYKMLILTAPSRRNGIALREPYDTYSDAEIAAIKSFSEAGGSLLLCGWSDLYESYKAFPAQDHMAAQQNKMLEAIGSSLRIADGGAYDDVLNAGGSEANKARLYLTTYNFNNPLTKDIVYDAEHPNDIKYTQRFSQYGGSTVYAVDKDGKPVNTLPSNVSPIVYGHSSTYSKDCDNDGLGTEVPKYEYAKEDKRLMVLANETVTHANGTQSLVIADGAAFMSNFEIQAGSSDVDSNAELTYSNYTILQNLIQYVNPVRIDKIADVQNQAQEGVKYTVEGIVTSNASGYDKSTAFYDCIYLQDETAGINAFPVSGNFKAGQKVRITGTTSSYLGERQLKVSNISLIDSNIAKVEPKAVTAKQINDKTYLGSLVKLSGIITDIEFANGAVQTILVQDNAGDTARIFIDGYITTGKEIKNLSIGNWITATGLSSYDDAFKGPAARIRIRDREDIICTVRDSSGGPVSTPTPTPTPTPTQEGKNVIKIDKPVSSVVNGKASIKIEISKELLAETAKEGGSNLTLSLDKDSLKILTDKPVKKGIAIDLVIPEVKDAAVNAIELKTDALLLVKKSGQSLTLHIQNGTAAGYTVGIPASEFKKVTADSKALNLAVKLVKDITAAKNSSGVLSLGTEGNLPIGLVVTVPVVSALPLQPGNQVYLYYKNSRTGTLEEVPNNKQMVAEDGSLRLSTLSGGTFVICTEPAEEAVTLIDRATVSVGTSLVIGKKLRIKVDLPKELAKVTAFTKGDPVGQEEVKVTFSVSDNSIAAVSGNGMITGKKKGIVKLTVVVTLENGERKSFRKNITVK</sequence>
<dbReference type="InterPro" id="IPR059177">
    <property type="entry name" value="GH29D-like_dom"/>
</dbReference>
<feature type="domain" description="GH29D-like beta-sandwich" evidence="3">
    <location>
        <begin position="196"/>
        <end position="252"/>
    </location>
</feature>
<dbReference type="SUPFAM" id="SSF49373">
    <property type="entry name" value="Invasin/intimin cell-adhesion fragments"/>
    <property type="match status" value="1"/>
</dbReference>
<reference evidence="4 5" key="1">
    <citation type="submission" date="2020-08" db="EMBL/GenBank/DDBJ databases">
        <title>Draft genome sequencing of an Anaerocolumna strain isolated from anoxic soil subjected to BSD treatment.</title>
        <authorList>
            <person name="Uek A."/>
            <person name="Tonouchi A."/>
        </authorList>
    </citation>
    <scope>NUCLEOTIDE SEQUENCE [LARGE SCALE GENOMIC DNA]</scope>
    <source>
        <strain evidence="4 5">CTTW</strain>
    </source>
</reference>
<dbReference type="Pfam" id="PF13290">
    <property type="entry name" value="CHB_HEX_C_1"/>
    <property type="match status" value="1"/>
</dbReference>
<dbReference type="SUPFAM" id="SSF89550">
    <property type="entry name" value="PHP domain-like"/>
    <property type="match status" value="1"/>
</dbReference>
<dbReference type="RefSeq" id="WP_185258296.1">
    <property type="nucleotide sequence ID" value="NZ_AP023368.1"/>
</dbReference>
<dbReference type="CDD" id="cd04486">
    <property type="entry name" value="YhcR_OBF_like"/>
    <property type="match status" value="1"/>
</dbReference>